<reference evidence="1 2" key="2">
    <citation type="submission" date="2020-08" db="EMBL/GenBank/DDBJ databases">
        <title>Adhaeribacter dokdonensis sp. nov., isolated from the rhizosphere of Elymus tsukushiensis, a plant native to the Dokdo Islands, Republic of Korea.</title>
        <authorList>
            <person name="Ghim S.Y."/>
        </authorList>
    </citation>
    <scope>NUCLEOTIDE SEQUENCE [LARGE SCALE GENOMIC DNA]</scope>
    <source>
        <strain evidence="1 2">KUDC8001</strain>
    </source>
</reference>
<keyword evidence="2" id="KW-1185">Reference proteome</keyword>
<dbReference type="Proteomes" id="UP000514509">
    <property type="component" value="Chromosome"/>
</dbReference>
<evidence type="ECO:0000313" key="2">
    <source>
        <dbReference type="Proteomes" id="UP000514509"/>
    </source>
</evidence>
<proteinExistence type="predicted"/>
<gene>
    <name evidence="1" type="ORF">HUW48_21940</name>
</gene>
<sequence length="599" mass="65746">MMKRIKFSYKWLWVIFALFFSCKEEPEVTPIKEIIQLEIYDEDGKLIENGKSSIKANGTTKIKLVASIEKGVDEGNRTIKFKTSAGLFDVETENKTEKTVYATLDNLNVEKLTASTYLTLGTTSGKYVISASINSKSDYKVEKELEVLPLGNIDNITKFEIEDFANLNGKVKADGTTKIRLIAFVPKNATETNRIVEFNTSAGTFEVAAESKNKKEVLATRQNETDEMFTASTYLTLGTTSGKYIITANIKDKPDYKVEQVIEVLPLSTNESFIQFRIENFDNLNGKLKADGLTKVKLIASVPKQSGEANRTVEFNTSAGTFDVAGENKKNKEIYATLVNENDATFTATTFLTLDTTPGNYIISANIKNQASYKVEQILNVLPLSVNDILNISFEPNATIRADGLTTFKVISTLTNTPAKSVIITTSAGEIQDSETPNSKTLEVSQEGRAEANIQVGTEVKNYLITAKLPNSSTSLTKTIALERAYPDNMIIEPASTIIDPSGNAVSIDIYLKRERGKVSEGTSLNSIKAYQQPTAQENVSVGRFTGVSNTSDSNGKLTVQFAADSGNLIKDKPIIIEVSSRKDDGTLIVENVNLKIKE</sequence>
<evidence type="ECO:0000313" key="1">
    <source>
        <dbReference type="EMBL" id="QMU30518.1"/>
    </source>
</evidence>
<dbReference type="AlphaFoldDB" id="A0A7L7LCE8"/>
<accession>A0A7L7LCE8</accession>
<reference evidence="1 2" key="1">
    <citation type="submission" date="2020-06" db="EMBL/GenBank/DDBJ databases">
        <authorList>
            <person name="Hwang Y.J."/>
        </authorList>
    </citation>
    <scope>NUCLEOTIDE SEQUENCE [LARGE SCALE GENOMIC DNA]</scope>
    <source>
        <strain evidence="1 2">KUDC8001</strain>
    </source>
</reference>
<organism evidence="1 2">
    <name type="scientific">Adhaeribacter radiodurans</name>
    <dbReference type="NCBI Taxonomy" id="2745197"/>
    <lineage>
        <taxon>Bacteria</taxon>
        <taxon>Pseudomonadati</taxon>
        <taxon>Bacteroidota</taxon>
        <taxon>Cytophagia</taxon>
        <taxon>Cytophagales</taxon>
        <taxon>Hymenobacteraceae</taxon>
        <taxon>Adhaeribacter</taxon>
    </lineage>
</organism>
<dbReference type="KEGG" id="add:HUW48_21940"/>
<dbReference type="RefSeq" id="WP_182412965.1">
    <property type="nucleotide sequence ID" value="NZ_CP055153.1"/>
</dbReference>
<name>A0A7L7LCE8_9BACT</name>
<protein>
    <submittedName>
        <fullName evidence="1">Uncharacterized protein</fullName>
    </submittedName>
</protein>
<dbReference type="EMBL" id="CP055153">
    <property type="protein sequence ID" value="QMU30518.1"/>
    <property type="molecule type" value="Genomic_DNA"/>
</dbReference>
<dbReference type="PROSITE" id="PS51257">
    <property type="entry name" value="PROKAR_LIPOPROTEIN"/>
    <property type="match status" value="1"/>
</dbReference>